<dbReference type="InterPro" id="IPR006549">
    <property type="entry name" value="HAD-SF_hydro_IIIA"/>
</dbReference>
<dbReference type="EMBL" id="JACOPH010000004">
    <property type="protein sequence ID" value="MBC5713955.1"/>
    <property type="molecule type" value="Genomic_DNA"/>
</dbReference>
<dbReference type="SFLD" id="SFLDS00003">
    <property type="entry name" value="Haloacid_Dehalogenase"/>
    <property type="match status" value="1"/>
</dbReference>
<dbReference type="InterPro" id="IPR041492">
    <property type="entry name" value="HAD_2"/>
</dbReference>
<keyword evidence="2" id="KW-1185">Reference proteome</keyword>
<dbReference type="PANTHER" id="PTHR43434">
    <property type="entry name" value="PHOSPHOGLYCOLATE PHOSPHATASE"/>
    <property type="match status" value="1"/>
</dbReference>
<dbReference type="PRINTS" id="PR00413">
    <property type="entry name" value="HADHALOGNASE"/>
</dbReference>
<dbReference type="GO" id="GO:0005829">
    <property type="term" value="C:cytosol"/>
    <property type="evidence" value="ECO:0007669"/>
    <property type="project" value="TreeGrafter"/>
</dbReference>
<dbReference type="NCBIfam" id="TIGR01549">
    <property type="entry name" value="HAD-SF-IA-v1"/>
    <property type="match status" value="1"/>
</dbReference>
<dbReference type="AlphaFoldDB" id="A0A923LPG3"/>
<dbReference type="InterPro" id="IPR023198">
    <property type="entry name" value="PGP-like_dom2"/>
</dbReference>
<dbReference type="InterPro" id="IPR023214">
    <property type="entry name" value="HAD_sf"/>
</dbReference>
<dbReference type="PROSITE" id="PS01228">
    <property type="entry name" value="COF_1"/>
    <property type="match status" value="1"/>
</dbReference>
<dbReference type="GO" id="GO:0006281">
    <property type="term" value="P:DNA repair"/>
    <property type="evidence" value="ECO:0007669"/>
    <property type="project" value="TreeGrafter"/>
</dbReference>
<dbReference type="RefSeq" id="WP_178051914.1">
    <property type="nucleotide sequence ID" value="NZ_JACOPH010000004.1"/>
</dbReference>
<dbReference type="GO" id="GO:0008967">
    <property type="term" value="F:phosphoglycolate phosphatase activity"/>
    <property type="evidence" value="ECO:0007669"/>
    <property type="project" value="TreeGrafter"/>
</dbReference>
<sequence length="218" mass="24575">MERFEAVVFDLDGTLLNTLEDLTDSVNVALRAYHCQEKSIEQVRTYVGNGIRKLIERCLEGGEDHPDFEAIFTAFKEHYKDNCQNKTRPYDGVIELLRTLKAQGKKLAIVSNKADFAVKELNDYYFAEFDMVAIGESENVARKPAPDTVYQALKELDVTKDKAVYIGDSDVDVQTAKNAGLTCISVLWGFRDRALLEQNGAKHFANNCAEVLDLIDRL</sequence>
<name>A0A923LPG3_9FIRM</name>
<dbReference type="Gene3D" id="1.10.150.240">
    <property type="entry name" value="Putative phosphatase, domain 2"/>
    <property type="match status" value="1"/>
</dbReference>
<reference evidence="1" key="1">
    <citation type="submission" date="2020-08" db="EMBL/GenBank/DDBJ databases">
        <title>Genome public.</title>
        <authorList>
            <person name="Liu C."/>
            <person name="Sun Q."/>
        </authorList>
    </citation>
    <scope>NUCLEOTIDE SEQUENCE</scope>
    <source>
        <strain evidence="1">BX1005</strain>
    </source>
</reference>
<comment type="caution">
    <text evidence="1">The sequence shown here is derived from an EMBL/GenBank/DDBJ whole genome shotgun (WGS) entry which is preliminary data.</text>
</comment>
<dbReference type="NCBIfam" id="TIGR01662">
    <property type="entry name" value="HAD-SF-IIIA"/>
    <property type="match status" value="1"/>
</dbReference>
<dbReference type="PANTHER" id="PTHR43434:SF1">
    <property type="entry name" value="PHOSPHOGLYCOLATE PHOSPHATASE"/>
    <property type="match status" value="1"/>
</dbReference>
<dbReference type="SUPFAM" id="SSF56784">
    <property type="entry name" value="HAD-like"/>
    <property type="match status" value="1"/>
</dbReference>
<dbReference type="SFLD" id="SFLDG01135">
    <property type="entry name" value="C1.5.6:_HAD__Beta-PGM__Phospha"/>
    <property type="match status" value="1"/>
</dbReference>
<dbReference type="Pfam" id="PF13419">
    <property type="entry name" value="HAD_2"/>
    <property type="match status" value="1"/>
</dbReference>
<evidence type="ECO:0000313" key="2">
    <source>
        <dbReference type="Proteomes" id="UP000606720"/>
    </source>
</evidence>
<organism evidence="1 2">
    <name type="scientific">Roseburia zhanii</name>
    <dbReference type="NCBI Taxonomy" id="2763064"/>
    <lineage>
        <taxon>Bacteria</taxon>
        <taxon>Bacillati</taxon>
        <taxon>Bacillota</taxon>
        <taxon>Clostridia</taxon>
        <taxon>Lachnospirales</taxon>
        <taxon>Lachnospiraceae</taxon>
        <taxon>Roseburia</taxon>
    </lineage>
</organism>
<dbReference type="InterPro" id="IPR036412">
    <property type="entry name" value="HAD-like_sf"/>
</dbReference>
<keyword evidence="1" id="KW-0378">Hydrolase</keyword>
<dbReference type="NCBIfam" id="TIGR01509">
    <property type="entry name" value="HAD-SF-IA-v3"/>
    <property type="match status" value="1"/>
</dbReference>
<accession>A0A923LPG3</accession>
<dbReference type="Gene3D" id="3.40.50.1000">
    <property type="entry name" value="HAD superfamily/HAD-like"/>
    <property type="match status" value="1"/>
</dbReference>
<dbReference type="InterPro" id="IPR006439">
    <property type="entry name" value="HAD-SF_hydro_IA"/>
</dbReference>
<proteinExistence type="predicted"/>
<gene>
    <name evidence="1" type="ORF">H8S17_06960</name>
</gene>
<dbReference type="SFLD" id="SFLDG01129">
    <property type="entry name" value="C1.5:_HAD__Beta-PGM__Phosphata"/>
    <property type="match status" value="1"/>
</dbReference>
<dbReference type="Proteomes" id="UP000606720">
    <property type="component" value="Unassembled WGS sequence"/>
</dbReference>
<dbReference type="InterPro" id="IPR050155">
    <property type="entry name" value="HAD-like_hydrolase_sf"/>
</dbReference>
<protein>
    <submittedName>
        <fullName evidence="1">HAD-IIIA family hydrolase</fullName>
    </submittedName>
</protein>
<evidence type="ECO:0000313" key="1">
    <source>
        <dbReference type="EMBL" id="MBC5713955.1"/>
    </source>
</evidence>